<sequence>LIVIEGVQGFEIPTVANWISQNSITTKLAELAKAYITTGQYVTISFNPDGVAFIKSKVGGYCKFCLMTQDDFDDHYSVVVHDGYYHIYLPHEAGKEPYLEFAYGEIGSIISEDIFTRSRQGSRDIFS</sequence>
<name>X1U1P2_9ZZZZ</name>
<dbReference type="AlphaFoldDB" id="X1U1P2"/>
<feature type="non-terminal residue" evidence="1">
    <location>
        <position position="1"/>
    </location>
</feature>
<protein>
    <submittedName>
        <fullName evidence="1">Uncharacterized protein</fullName>
    </submittedName>
</protein>
<evidence type="ECO:0000313" key="1">
    <source>
        <dbReference type="EMBL" id="GAJ11453.1"/>
    </source>
</evidence>
<dbReference type="EMBL" id="BARW01033595">
    <property type="protein sequence ID" value="GAJ11453.1"/>
    <property type="molecule type" value="Genomic_DNA"/>
</dbReference>
<proteinExistence type="predicted"/>
<organism evidence="1">
    <name type="scientific">marine sediment metagenome</name>
    <dbReference type="NCBI Taxonomy" id="412755"/>
    <lineage>
        <taxon>unclassified sequences</taxon>
        <taxon>metagenomes</taxon>
        <taxon>ecological metagenomes</taxon>
    </lineage>
</organism>
<reference evidence="1" key="1">
    <citation type="journal article" date="2014" name="Front. Microbiol.">
        <title>High frequency of phylogenetically diverse reductive dehalogenase-homologous genes in deep subseafloor sedimentary metagenomes.</title>
        <authorList>
            <person name="Kawai M."/>
            <person name="Futagami T."/>
            <person name="Toyoda A."/>
            <person name="Takaki Y."/>
            <person name="Nishi S."/>
            <person name="Hori S."/>
            <person name="Arai W."/>
            <person name="Tsubouchi T."/>
            <person name="Morono Y."/>
            <person name="Uchiyama I."/>
            <person name="Ito T."/>
            <person name="Fujiyama A."/>
            <person name="Inagaki F."/>
            <person name="Takami H."/>
        </authorList>
    </citation>
    <scope>NUCLEOTIDE SEQUENCE</scope>
    <source>
        <strain evidence="1">Expedition CK06-06</strain>
    </source>
</reference>
<accession>X1U1P2</accession>
<comment type="caution">
    <text evidence="1">The sequence shown here is derived from an EMBL/GenBank/DDBJ whole genome shotgun (WGS) entry which is preliminary data.</text>
</comment>
<gene>
    <name evidence="1" type="ORF">S12H4_52877</name>
</gene>